<feature type="region of interest" description="Disordered" evidence="1">
    <location>
        <begin position="198"/>
        <end position="226"/>
    </location>
</feature>
<feature type="region of interest" description="Disordered" evidence="1">
    <location>
        <begin position="1"/>
        <end position="31"/>
    </location>
</feature>
<organism evidence="2 3">
    <name type="scientific">Xylocopa violacea</name>
    <name type="common">Violet carpenter bee</name>
    <name type="synonym">Apis violacea</name>
    <dbReference type="NCBI Taxonomy" id="135666"/>
    <lineage>
        <taxon>Eukaryota</taxon>
        <taxon>Metazoa</taxon>
        <taxon>Ecdysozoa</taxon>
        <taxon>Arthropoda</taxon>
        <taxon>Hexapoda</taxon>
        <taxon>Insecta</taxon>
        <taxon>Pterygota</taxon>
        <taxon>Neoptera</taxon>
        <taxon>Endopterygota</taxon>
        <taxon>Hymenoptera</taxon>
        <taxon>Apocrita</taxon>
        <taxon>Aculeata</taxon>
        <taxon>Apoidea</taxon>
        <taxon>Anthophila</taxon>
        <taxon>Apidae</taxon>
        <taxon>Xylocopa</taxon>
        <taxon>Xylocopa</taxon>
    </lineage>
</organism>
<accession>A0ABP1N0S5</accession>
<feature type="compositionally biased region" description="Basic and acidic residues" evidence="1">
    <location>
        <begin position="139"/>
        <end position="151"/>
    </location>
</feature>
<dbReference type="Proteomes" id="UP001642520">
    <property type="component" value="Unassembled WGS sequence"/>
</dbReference>
<protein>
    <submittedName>
        <fullName evidence="2">Uncharacterized protein</fullName>
    </submittedName>
</protein>
<evidence type="ECO:0000313" key="3">
    <source>
        <dbReference type="Proteomes" id="UP001642520"/>
    </source>
</evidence>
<comment type="caution">
    <text evidence="2">The sequence shown here is derived from an EMBL/GenBank/DDBJ whole genome shotgun (WGS) entry which is preliminary data.</text>
</comment>
<evidence type="ECO:0000256" key="1">
    <source>
        <dbReference type="SAM" id="MobiDB-lite"/>
    </source>
</evidence>
<proteinExistence type="predicted"/>
<reference evidence="2 3" key="1">
    <citation type="submission" date="2024-08" db="EMBL/GenBank/DDBJ databases">
        <authorList>
            <person name="Will J Nash"/>
            <person name="Angela Man"/>
            <person name="Seanna McTaggart"/>
            <person name="Kendall Baker"/>
            <person name="Tom Barker"/>
            <person name="Leah Catchpole"/>
            <person name="Alex Durrant"/>
            <person name="Karim Gharbi"/>
            <person name="Naomi Irish"/>
            <person name="Gemy Kaithakottil"/>
            <person name="Debby Ku"/>
            <person name="Aaliyah Providence"/>
            <person name="Felix Shaw"/>
            <person name="David Swarbreck"/>
            <person name="Chris Watkins"/>
            <person name="Ann M. McCartney"/>
            <person name="Giulio Formenti"/>
            <person name="Alice Mouton"/>
            <person name="Noel Vella"/>
            <person name="Bjorn M von Reumont"/>
            <person name="Adriana Vella"/>
            <person name="Wilfried Haerty"/>
        </authorList>
    </citation>
    <scope>NUCLEOTIDE SEQUENCE [LARGE SCALE GENOMIC DNA]</scope>
</reference>
<dbReference type="EMBL" id="CAXAJV020001281">
    <property type="protein sequence ID" value="CAL7933577.1"/>
    <property type="molecule type" value="Genomic_DNA"/>
</dbReference>
<feature type="compositionally biased region" description="Basic and acidic residues" evidence="1">
    <location>
        <begin position="1"/>
        <end position="11"/>
    </location>
</feature>
<feature type="region of interest" description="Disordered" evidence="1">
    <location>
        <begin position="68"/>
        <end position="95"/>
    </location>
</feature>
<name>A0ABP1N0S5_XYLVO</name>
<keyword evidence="3" id="KW-1185">Reference proteome</keyword>
<gene>
    <name evidence="2" type="ORF">XYLVIOL_LOCUS526</name>
</gene>
<feature type="region of interest" description="Disordered" evidence="1">
    <location>
        <begin position="121"/>
        <end position="151"/>
    </location>
</feature>
<sequence length="286" mass="31866">MVEVLERRAREPTGPIKAPRTYPGQPGSPVNRVLARLQPRQRLRLSAVSRDDDLLTWRLPALLTDSYSPWLPADVGEPRAGSSRQQPPSKRPIGEAARAADPFLARRLEIEVVARGTTGGGYRGHGQDVDGDIVGVGSDFERGGGERDEASESDRLRIEECVVDKNTSGEDKWWWEKVVLLVKRGVVPGRLEDRLEPRKGSLTRSETGERNVAKRRHGRPCGQQSMDEINGHCPQGEEASRFGLCRCRRFRCSGFCDYRQQRAGAQSSTSSIAIIVSRRRDRGKNS</sequence>
<evidence type="ECO:0000313" key="2">
    <source>
        <dbReference type="EMBL" id="CAL7933577.1"/>
    </source>
</evidence>